<keyword evidence="2" id="KW-1185">Reference proteome</keyword>
<evidence type="ECO:0000313" key="2">
    <source>
        <dbReference type="Proteomes" id="UP000199648"/>
    </source>
</evidence>
<dbReference type="STRING" id="415747.SAMN03097708_02405"/>
<organism evidence="1 2">
    <name type="scientific">Thiohalomonas denitrificans</name>
    <dbReference type="NCBI Taxonomy" id="415747"/>
    <lineage>
        <taxon>Bacteria</taxon>
        <taxon>Pseudomonadati</taxon>
        <taxon>Pseudomonadota</taxon>
        <taxon>Gammaproteobacteria</taxon>
        <taxon>Thiohalomonadales</taxon>
        <taxon>Thiohalomonadaceae</taxon>
        <taxon>Thiohalomonas</taxon>
    </lineage>
</organism>
<protein>
    <recommendedName>
        <fullName evidence="3">DUF1318 domain-containing protein</fullName>
    </recommendedName>
</protein>
<evidence type="ECO:0008006" key="3">
    <source>
        <dbReference type="Google" id="ProtNLM"/>
    </source>
</evidence>
<dbReference type="InterPro" id="IPR008309">
    <property type="entry name" value="YdbL"/>
</dbReference>
<dbReference type="Proteomes" id="UP000199648">
    <property type="component" value="Unassembled WGS sequence"/>
</dbReference>
<gene>
    <name evidence="1" type="ORF">SAMN03097708_02405</name>
</gene>
<dbReference type="AlphaFoldDB" id="A0A1G5QMQ0"/>
<dbReference type="OrthoDB" id="9798130at2"/>
<accession>A0A1G5QMQ0</accession>
<dbReference type="PIRSF" id="PIRSF025560">
    <property type="entry name" value="UCP025560"/>
    <property type="match status" value="1"/>
</dbReference>
<dbReference type="EMBL" id="FMWD01000007">
    <property type="protein sequence ID" value="SCZ63017.1"/>
    <property type="molecule type" value="Genomic_DNA"/>
</dbReference>
<dbReference type="Pfam" id="PF07027">
    <property type="entry name" value="DUF1318"/>
    <property type="match status" value="1"/>
</dbReference>
<name>A0A1G5QMQ0_9GAMM</name>
<reference evidence="1 2" key="1">
    <citation type="submission" date="2016-10" db="EMBL/GenBank/DDBJ databases">
        <authorList>
            <person name="de Groot N.N."/>
        </authorList>
    </citation>
    <scope>NUCLEOTIDE SEQUENCE [LARGE SCALE GENOMIC DNA]</scope>
    <source>
        <strain evidence="1 2">HLD2</strain>
    </source>
</reference>
<proteinExistence type="predicted"/>
<evidence type="ECO:0000313" key="1">
    <source>
        <dbReference type="EMBL" id="SCZ63017.1"/>
    </source>
</evidence>
<sequence>MTRTITARIFGLIVLLAALAGWSVASALELEEAKTRGLVGERPDGYLGVVIDNPPPEVSDLVREINRKRLEKYEEIAARNDTSVTIVQQLAGKKAIEKTPGGMFVQVPEGTWIRK</sequence>
<dbReference type="RefSeq" id="WP_092997377.1">
    <property type="nucleotide sequence ID" value="NZ_FMWD01000007.1"/>
</dbReference>